<evidence type="ECO:0000313" key="2">
    <source>
        <dbReference type="Proteomes" id="UP001230466"/>
    </source>
</evidence>
<protein>
    <submittedName>
        <fullName evidence="1">Phage tail protein</fullName>
    </submittedName>
</protein>
<dbReference type="Pfam" id="PF06763">
    <property type="entry name" value="Minor_tail_Z"/>
    <property type="match status" value="1"/>
</dbReference>
<evidence type="ECO:0000313" key="1">
    <source>
        <dbReference type="EMBL" id="MDP8186973.1"/>
    </source>
</evidence>
<gene>
    <name evidence="1" type="ORF">QJU78_04180</name>
</gene>
<proteinExistence type="predicted"/>
<accession>A0AAW8CPM3</accession>
<dbReference type="AlphaFoldDB" id="A0AAW8CPM3"/>
<dbReference type="InterPro" id="IPR010633">
    <property type="entry name" value="Phage_lambda_GpZ"/>
</dbReference>
<organism evidence="1 2">
    <name type="scientific">Pasteurella atlantica</name>
    <dbReference type="NCBI Taxonomy" id="2827233"/>
    <lineage>
        <taxon>Bacteria</taxon>
        <taxon>Pseudomonadati</taxon>
        <taxon>Pseudomonadota</taxon>
        <taxon>Gammaproteobacteria</taxon>
        <taxon>Pasteurellales</taxon>
        <taxon>Pasteurellaceae</taxon>
        <taxon>Pasteurella</taxon>
    </lineage>
</organism>
<dbReference type="RefSeq" id="WP_211598942.1">
    <property type="nucleotide sequence ID" value="NZ_JAGRQI010000019.1"/>
</dbReference>
<comment type="caution">
    <text evidence="1">The sequence shown here is derived from an EMBL/GenBank/DDBJ whole genome shotgun (WGS) entry which is preliminary data.</text>
</comment>
<reference evidence="1" key="1">
    <citation type="journal article" date="2023" name="Front. Microbiol.">
        <title>Phylogeography and host specificity of Pasteurellaceae pathogenic to sea-farmed fish in the north-east Atlantic.</title>
        <authorList>
            <person name="Gulla S."/>
            <person name="Colquhoun D.J."/>
            <person name="Olsen A.B."/>
            <person name="Spilsberg B."/>
            <person name="Lagesen K."/>
            <person name="Aakesson C.P."/>
            <person name="Strom S."/>
            <person name="Manji F."/>
            <person name="Birkbeck T.H."/>
            <person name="Nilsen H.K."/>
        </authorList>
    </citation>
    <scope>NUCLEOTIDE SEQUENCE</scope>
    <source>
        <strain evidence="1">VIB1234</strain>
    </source>
</reference>
<name>A0AAW8CPM3_9PAST</name>
<dbReference type="Proteomes" id="UP001230466">
    <property type="component" value="Unassembled WGS sequence"/>
</dbReference>
<sequence length="172" mass="19711">MSLEADTKKVIKNLEEEGKRYRKASNKAINKVARKAMQASVREVAKQVGVKQKTIRGRVRFVKKAKLSSPKAVVKVNRSNMPMIRVLETAKNELRVQKGAISVGKYTVARGFKKKLPNGRTHIIQRQGAERYPIDVVKIPLSQPFTDEFKKQLSDYPQQIQKEIRQIITEKR</sequence>
<dbReference type="EMBL" id="JASAYJ010000006">
    <property type="protein sequence ID" value="MDP8186973.1"/>
    <property type="molecule type" value="Genomic_DNA"/>
</dbReference>